<dbReference type="CDD" id="cd01949">
    <property type="entry name" value="GGDEF"/>
    <property type="match status" value="1"/>
</dbReference>
<name>A0A1I4AMA5_9ACTN</name>
<feature type="transmembrane region" description="Helical" evidence="2">
    <location>
        <begin position="62"/>
        <end position="79"/>
    </location>
</feature>
<dbReference type="SUPFAM" id="SSF55073">
    <property type="entry name" value="Nucleotide cyclase"/>
    <property type="match status" value="1"/>
</dbReference>
<protein>
    <submittedName>
        <fullName evidence="4">Diguanylate cyclase (GGDEF) domain-containing protein</fullName>
    </submittedName>
</protein>
<dbReference type="GO" id="GO:0043709">
    <property type="term" value="P:cell adhesion involved in single-species biofilm formation"/>
    <property type="evidence" value="ECO:0007669"/>
    <property type="project" value="TreeGrafter"/>
</dbReference>
<accession>A0A1I4AMA5</accession>
<keyword evidence="5" id="KW-1185">Reference proteome</keyword>
<dbReference type="InterPro" id="IPR043128">
    <property type="entry name" value="Rev_trsase/Diguanyl_cyclase"/>
</dbReference>
<dbReference type="PANTHER" id="PTHR45138:SF9">
    <property type="entry name" value="DIGUANYLATE CYCLASE DGCM-RELATED"/>
    <property type="match status" value="1"/>
</dbReference>
<keyword evidence="2" id="KW-0812">Transmembrane</keyword>
<dbReference type="STRING" id="504800.SAMN04488085_102300"/>
<reference evidence="4 5" key="1">
    <citation type="submission" date="2016-10" db="EMBL/GenBank/DDBJ databases">
        <authorList>
            <person name="de Groot N.N."/>
        </authorList>
    </citation>
    <scope>NUCLEOTIDE SEQUENCE [LARGE SCALE GENOMIC DNA]</scope>
    <source>
        <strain evidence="4 5">DSM 45317</strain>
    </source>
</reference>
<dbReference type="Pfam" id="PF00990">
    <property type="entry name" value="GGDEF"/>
    <property type="match status" value="1"/>
</dbReference>
<dbReference type="EMBL" id="FOSW01000002">
    <property type="protein sequence ID" value="SFK57403.1"/>
    <property type="molecule type" value="Genomic_DNA"/>
</dbReference>
<sequence>MSGGLFERAGVPARVSDTAASRGAEHQMAARALAALTFLGGLVGSVNLFIDGSLHEGVPRVVYAVTMLVSLLIAVLLAVRQRAGRWPTFGLVLLGDLVYVIVALSMSEPEHATPLLMLFPSFVAAWFLGPWMVAVNMLATVAASTVAFAHTYDGLLLVALQVAISAGVLNSGCLGVFILRRRVQRLLAATQALSHADPLTGLANRRYLTELAPRMWRQARRDGSCLAAMVLDLDHFKQLNDAHGHAAGDAVLRAVATSLSAVVRPTDVLARLGGEELLVLGLVSDSVEAGRLAERLRRAVSASRTEGGHSVTASIGIALARPVDGEDAADAMWRLIDRADGAMYEAKQAGRDRVAAVVPRQRNVRRPSDLPLPGPATGEPA</sequence>
<evidence type="ECO:0000313" key="5">
    <source>
        <dbReference type="Proteomes" id="UP000199152"/>
    </source>
</evidence>
<dbReference type="PANTHER" id="PTHR45138">
    <property type="entry name" value="REGULATORY COMPONENTS OF SENSORY TRANSDUCTION SYSTEM"/>
    <property type="match status" value="1"/>
</dbReference>
<feature type="transmembrane region" description="Helical" evidence="2">
    <location>
        <begin position="32"/>
        <end position="50"/>
    </location>
</feature>
<dbReference type="PROSITE" id="PS50887">
    <property type="entry name" value="GGDEF"/>
    <property type="match status" value="1"/>
</dbReference>
<dbReference type="AlphaFoldDB" id="A0A1I4AMA5"/>
<feature type="transmembrane region" description="Helical" evidence="2">
    <location>
        <begin position="86"/>
        <end position="106"/>
    </location>
</feature>
<keyword evidence="2" id="KW-0472">Membrane</keyword>
<dbReference type="InterPro" id="IPR000160">
    <property type="entry name" value="GGDEF_dom"/>
</dbReference>
<dbReference type="FunFam" id="3.30.70.270:FF:000001">
    <property type="entry name" value="Diguanylate cyclase domain protein"/>
    <property type="match status" value="1"/>
</dbReference>
<organism evidence="4 5">
    <name type="scientific">Geodermatophilus ruber</name>
    <dbReference type="NCBI Taxonomy" id="504800"/>
    <lineage>
        <taxon>Bacteria</taxon>
        <taxon>Bacillati</taxon>
        <taxon>Actinomycetota</taxon>
        <taxon>Actinomycetes</taxon>
        <taxon>Geodermatophilales</taxon>
        <taxon>Geodermatophilaceae</taxon>
        <taxon>Geodermatophilus</taxon>
    </lineage>
</organism>
<evidence type="ECO:0000256" key="1">
    <source>
        <dbReference type="SAM" id="MobiDB-lite"/>
    </source>
</evidence>
<dbReference type="NCBIfam" id="TIGR00254">
    <property type="entry name" value="GGDEF"/>
    <property type="match status" value="1"/>
</dbReference>
<feature type="domain" description="GGDEF" evidence="3">
    <location>
        <begin position="224"/>
        <end position="359"/>
    </location>
</feature>
<feature type="transmembrane region" description="Helical" evidence="2">
    <location>
        <begin position="158"/>
        <end position="179"/>
    </location>
</feature>
<proteinExistence type="predicted"/>
<evidence type="ECO:0000259" key="3">
    <source>
        <dbReference type="PROSITE" id="PS50887"/>
    </source>
</evidence>
<dbReference type="GO" id="GO:1902201">
    <property type="term" value="P:negative regulation of bacterial-type flagellum-dependent cell motility"/>
    <property type="evidence" value="ECO:0007669"/>
    <property type="project" value="TreeGrafter"/>
</dbReference>
<dbReference type="Proteomes" id="UP000199152">
    <property type="component" value="Unassembled WGS sequence"/>
</dbReference>
<dbReference type="Gene3D" id="3.30.70.270">
    <property type="match status" value="1"/>
</dbReference>
<feature type="region of interest" description="Disordered" evidence="1">
    <location>
        <begin position="360"/>
        <end position="381"/>
    </location>
</feature>
<dbReference type="InParanoid" id="A0A1I4AMA5"/>
<evidence type="ECO:0000313" key="4">
    <source>
        <dbReference type="EMBL" id="SFK57403.1"/>
    </source>
</evidence>
<dbReference type="InterPro" id="IPR029787">
    <property type="entry name" value="Nucleotide_cyclase"/>
</dbReference>
<gene>
    <name evidence="4" type="ORF">SAMN04488085_102300</name>
</gene>
<dbReference type="RefSeq" id="WP_245753337.1">
    <property type="nucleotide sequence ID" value="NZ_FOSW01000002.1"/>
</dbReference>
<feature type="transmembrane region" description="Helical" evidence="2">
    <location>
        <begin position="133"/>
        <end position="152"/>
    </location>
</feature>
<dbReference type="GO" id="GO:0052621">
    <property type="term" value="F:diguanylate cyclase activity"/>
    <property type="evidence" value="ECO:0007669"/>
    <property type="project" value="TreeGrafter"/>
</dbReference>
<dbReference type="InterPro" id="IPR050469">
    <property type="entry name" value="Diguanylate_Cyclase"/>
</dbReference>
<dbReference type="SMART" id="SM00267">
    <property type="entry name" value="GGDEF"/>
    <property type="match status" value="1"/>
</dbReference>
<dbReference type="GO" id="GO:0005886">
    <property type="term" value="C:plasma membrane"/>
    <property type="evidence" value="ECO:0007669"/>
    <property type="project" value="TreeGrafter"/>
</dbReference>
<evidence type="ECO:0000256" key="2">
    <source>
        <dbReference type="SAM" id="Phobius"/>
    </source>
</evidence>
<keyword evidence="2" id="KW-1133">Transmembrane helix</keyword>